<dbReference type="InterPro" id="IPR043502">
    <property type="entry name" value="DNA/RNA_pol_sf"/>
</dbReference>
<dbReference type="Pfam" id="PF00680">
    <property type="entry name" value="RdRP_1"/>
    <property type="match status" value="1"/>
</dbReference>
<evidence type="ECO:0000259" key="4">
    <source>
        <dbReference type="PROSITE" id="PS51218"/>
    </source>
</evidence>
<evidence type="ECO:0000256" key="1">
    <source>
        <dbReference type="ARBA" id="ARBA00022741"/>
    </source>
</evidence>
<name>A0A3G2LQE6_9VIRU</name>
<keyword evidence="3" id="KW-0472">Membrane</keyword>
<reference evidence="5" key="1">
    <citation type="submission" date="2017-10" db="EMBL/GenBank/DDBJ databases">
        <title>Tracing bivalve-associated viruses using high-throughput transcriptomic data.</title>
        <authorList>
            <person name="Rosani U."/>
        </authorList>
    </citation>
    <scope>NUCLEOTIDE SEQUENCE</scope>
</reference>
<evidence type="ECO:0000256" key="2">
    <source>
        <dbReference type="ARBA" id="ARBA00022801"/>
    </source>
</evidence>
<dbReference type="Gene3D" id="2.40.10.10">
    <property type="entry name" value="Trypsin-like serine proteases"/>
    <property type="match status" value="1"/>
</dbReference>
<proteinExistence type="predicted"/>
<organism evidence="5">
    <name type="scientific">Cragig virus 2</name>
    <dbReference type="NCBI Taxonomy" id="2480173"/>
    <lineage>
        <taxon>Viruses</taxon>
    </lineage>
</organism>
<feature type="transmembrane region" description="Helical" evidence="3">
    <location>
        <begin position="480"/>
        <end position="502"/>
    </location>
</feature>
<dbReference type="PROSITE" id="PS51218">
    <property type="entry name" value="SF3_HELICASE_2"/>
    <property type="match status" value="1"/>
</dbReference>
<keyword evidence="2" id="KW-0378">Hydrolase</keyword>
<dbReference type="GO" id="GO:0003968">
    <property type="term" value="F:RNA-directed RNA polymerase activity"/>
    <property type="evidence" value="ECO:0007669"/>
    <property type="project" value="InterPro"/>
</dbReference>
<sequence length="1161" mass="131887">MLYSDFRLKAQELIDASKSIISSKSPYDANIKTAKQLTQDLVNATIEVDRIVNSQKRIPPYAFVLCGPPGIGKSHLLSLIYEIYGEAVGKPFEDSQVYARNKNTTFWEGYVPFAQHIIYYTELGNESKSYIKSRGDPLLNEIQSLVDSNPYPVDMAFDNKGKYFAVPEVIAIDTNNRDLHVDELMYSKSAIKRRFLYIDVSVLEPFRNERGTGIDTRKSVEAGGNYLNRYNFRCTRYSPNGNHSVIENILFDGDDVSDFTRFLMDDVRSYVTKQKEMISKDLTGFVRDIRMAQQSCEPLSDDEEKQGYEPFSDDEEKRDGYEILTESDILGDERAKRRQDQILASEKLIDEFIDDDANVLKDAIKQSWTDSKTYVNMLFTSVCLYILCCCRRGYRHGDPLLDRIVASHIWILVPYVITYFMWGTVLKVILTISSMGGYFTIRHFGVKQLSRYNSIGVKVIGNQAKAHISHLLFGTYYNPFVIPSWTTIGFVFTAAIIFFKGYSLYSSYNKKQESESSHFFSDDAISKVLQEKEDELGCGRSKARVRVNGLNETWNLADISYSKPVHNGSALELYNSVSSNLRFVVVTSSKAKRPTHIFGVCQWFAIINKHATCGDRNFKISYFPKGKHDSKAEFIEYKIFEDDIVSFRDDLLLIRIRGMRFRNFLPHFIKAPHPKRFRGAVGSVESTMVYHEDTISVQDNFTDVTISGYIRYEREYVDGMCGVPLVGAVTRSGCSIVGIHCAGNRDCETRIGVAIMHSDVQEAIERLKNKKDMLEVFSASVLKSESLCLPGLKSPFRFEHLPYINYLGSTGKPVFMNNRSNIVKSSIYGSLPAIFDTINFKPDEHFVVPNLKPRLVEGEYISPWNLSLKKVNQTSPPLDMRIVDRIVKEYSERIISMIKAKHGDDYSLAPLDIQTAVNGHERDAYLRRINASTSGGYGYGAKSPHIPIVHEEDNIREATHELKTRINEILETYENGDSANFIYGTSLKDEPREAKKNAIGKIRVFYMTSLDNLIVSRMFLAPFYTMMVEDGEVFRTSVGTNMHSDANAIYEQMGAFSDDIIEGDYSDFDVNNPFGIAHAAASVILRVLRAFGYNTKALKMTEGILSDALFTLVHMNCDIFSKAGLQPSGKYGTAEDNSLRAVLMQMYIYYTIPALWDTSFF</sequence>
<feature type="domain" description="SF3 helicase" evidence="4">
    <location>
        <begin position="38"/>
        <end position="215"/>
    </location>
</feature>
<dbReference type="InterPro" id="IPR000605">
    <property type="entry name" value="Helicase_SF3_ssDNA/RNA_vir"/>
</dbReference>
<dbReference type="GO" id="GO:0003724">
    <property type="term" value="F:RNA helicase activity"/>
    <property type="evidence" value="ECO:0007669"/>
    <property type="project" value="InterPro"/>
</dbReference>
<dbReference type="InterPro" id="IPR001205">
    <property type="entry name" value="RNA-dir_pol_C"/>
</dbReference>
<dbReference type="InterPro" id="IPR014759">
    <property type="entry name" value="Helicase_SF3_ssRNA_vir"/>
</dbReference>
<dbReference type="InterPro" id="IPR043504">
    <property type="entry name" value="Peptidase_S1_PA_chymotrypsin"/>
</dbReference>
<dbReference type="InterPro" id="IPR027417">
    <property type="entry name" value="P-loop_NTPase"/>
</dbReference>
<dbReference type="SUPFAM" id="SSF52540">
    <property type="entry name" value="P-loop containing nucleoside triphosphate hydrolases"/>
    <property type="match status" value="1"/>
</dbReference>
<dbReference type="GO" id="GO:0003723">
    <property type="term" value="F:RNA binding"/>
    <property type="evidence" value="ECO:0007669"/>
    <property type="project" value="InterPro"/>
</dbReference>
<dbReference type="InterPro" id="IPR009003">
    <property type="entry name" value="Peptidase_S1_PA"/>
</dbReference>
<dbReference type="GO" id="GO:0000166">
    <property type="term" value="F:nucleotide binding"/>
    <property type="evidence" value="ECO:0007669"/>
    <property type="project" value="UniProtKB-KW"/>
</dbReference>
<feature type="transmembrane region" description="Helical" evidence="3">
    <location>
        <begin position="406"/>
        <end position="430"/>
    </location>
</feature>
<protein>
    <submittedName>
        <fullName evidence="5">Replicative protein</fullName>
    </submittedName>
</protein>
<dbReference type="SUPFAM" id="SSF56672">
    <property type="entry name" value="DNA/RNA polymerases"/>
    <property type="match status" value="1"/>
</dbReference>
<dbReference type="SUPFAM" id="SSF50494">
    <property type="entry name" value="Trypsin-like serine proteases"/>
    <property type="match status" value="1"/>
</dbReference>
<evidence type="ECO:0000256" key="3">
    <source>
        <dbReference type="SAM" id="Phobius"/>
    </source>
</evidence>
<accession>A0A3G2LQE6</accession>
<keyword evidence="1" id="KW-0547">Nucleotide-binding</keyword>
<dbReference type="GO" id="GO:0016787">
    <property type="term" value="F:hydrolase activity"/>
    <property type="evidence" value="ECO:0007669"/>
    <property type="project" value="UniProtKB-KW"/>
</dbReference>
<keyword evidence="3" id="KW-1133">Transmembrane helix</keyword>
<dbReference type="GO" id="GO:0006351">
    <property type="term" value="P:DNA-templated transcription"/>
    <property type="evidence" value="ECO:0007669"/>
    <property type="project" value="InterPro"/>
</dbReference>
<dbReference type="EMBL" id="MG210794">
    <property type="protein sequence ID" value="AYN75543.1"/>
    <property type="molecule type" value="Genomic_RNA"/>
</dbReference>
<keyword evidence="3" id="KW-0812">Transmembrane</keyword>
<dbReference type="Pfam" id="PF00910">
    <property type="entry name" value="RNA_helicase"/>
    <property type="match status" value="1"/>
</dbReference>
<evidence type="ECO:0000313" key="5">
    <source>
        <dbReference type="EMBL" id="AYN75543.1"/>
    </source>
</evidence>